<evidence type="ECO:0000256" key="5">
    <source>
        <dbReference type="ARBA" id="ARBA00022723"/>
    </source>
</evidence>
<dbReference type="InterPro" id="IPR045249">
    <property type="entry name" value="HARBI1-like"/>
</dbReference>
<feature type="region of interest" description="Disordered" evidence="8">
    <location>
        <begin position="31"/>
        <end position="55"/>
    </location>
</feature>
<evidence type="ECO:0000256" key="3">
    <source>
        <dbReference type="ARBA" id="ARBA00006958"/>
    </source>
</evidence>
<comment type="caution">
    <text evidence="10">The sequence shown here is derived from an EMBL/GenBank/DDBJ whole genome shotgun (WGS) entry which is preliminary data.</text>
</comment>
<dbReference type="PANTHER" id="PTHR22930:SF85">
    <property type="entry name" value="GH03217P-RELATED"/>
    <property type="match status" value="1"/>
</dbReference>
<dbReference type="Pfam" id="PF13359">
    <property type="entry name" value="DDE_Tnp_4"/>
    <property type="match status" value="1"/>
</dbReference>
<evidence type="ECO:0000313" key="10">
    <source>
        <dbReference type="EMBL" id="KAF7997433.1"/>
    </source>
</evidence>
<evidence type="ECO:0000256" key="6">
    <source>
        <dbReference type="ARBA" id="ARBA00022801"/>
    </source>
</evidence>
<dbReference type="AlphaFoldDB" id="A0A834Y5D4"/>
<dbReference type="OrthoDB" id="2668416at2759"/>
<evidence type="ECO:0000256" key="2">
    <source>
        <dbReference type="ARBA" id="ARBA00004123"/>
    </source>
</evidence>
<keyword evidence="7" id="KW-0539">Nucleus</keyword>
<evidence type="ECO:0000256" key="7">
    <source>
        <dbReference type="ARBA" id="ARBA00023242"/>
    </source>
</evidence>
<dbReference type="PANTHER" id="PTHR22930">
    <property type="match status" value="1"/>
</dbReference>
<keyword evidence="5" id="KW-0479">Metal-binding</keyword>
<keyword evidence="4" id="KW-0540">Nuclease</keyword>
<keyword evidence="11" id="KW-1185">Reference proteome</keyword>
<dbReference type="GO" id="GO:0016787">
    <property type="term" value="F:hydrolase activity"/>
    <property type="evidence" value="ECO:0007669"/>
    <property type="project" value="UniProtKB-KW"/>
</dbReference>
<keyword evidence="6" id="KW-0378">Hydrolase</keyword>
<evidence type="ECO:0000313" key="11">
    <source>
        <dbReference type="Proteomes" id="UP000639338"/>
    </source>
</evidence>
<name>A0A834Y5D4_APHGI</name>
<comment type="cofactor">
    <cofactor evidence="1">
        <name>a divalent metal cation</name>
        <dbReference type="ChEBI" id="CHEBI:60240"/>
    </cofactor>
</comment>
<organism evidence="10 11">
    <name type="scientific">Aphidius gifuensis</name>
    <name type="common">Parasitoid wasp</name>
    <dbReference type="NCBI Taxonomy" id="684658"/>
    <lineage>
        <taxon>Eukaryota</taxon>
        <taxon>Metazoa</taxon>
        <taxon>Ecdysozoa</taxon>
        <taxon>Arthropoda</taxon>
        <taxon>Hexapoda</taxon>
        <taxon>Insecta</taxon>
        <taxon>Pterygota</taxon>
        <taxon>Neoptera</taxon>
        <taxon>Endopterygota</taxon>
        <taxon>Hymenoptera</taxon>
        <taxon>Apocrita</taxon>
        <taxon>Ichneumonoidea</taxon>
        <taxon>Braconidae</taxon>
        <taxon>Aphidiinae</taxon>
        <taxon>Aphidius</taxon>
    </lineage>
</organism>
<evidence type="ECO:0000256" key="4">
    <source>
        <dbReference type="ARBA" id="ARBA00022722"/>
    </source>
</evidence>
<accession>A0A834Y5D4</accession>
<feature type="compositionally biased region" description="Low complexity" evidence="8">
    <location>
        <begin position="38"/>
        <end position="51"/>
    </location>
</feature>
<dbReference type="InterPro" id="IPR027806">
    <property type="entry name" value="HARBI1_dom"/>
</dbReference>
<reference evidence="10 11" key="1">
    <citation type="submission" date="2020-08" db="EMBL/GenBank/DDBJ databases">
        <title>Aphidius gifuensis genome sequencing and assembly.</title>
        <authorList>
            <person name="Du Z."/>
        </authorList>
    </citation>
    <scope>NUCLEOTIDE SEQUENCE [LARGE SCALE GENOMIC DNA]</scope>
    <source>
        <strain evidence="10">YNYX2018</strain>
        <tissue evidence="10">Adults</tissue>
    </source>
</reference>
<feature type="domain" description="DDE Tnp4" evidence="9">
    <location>
        <begin position="188"/>
        <end position="253"/>
    </location>
</feature>
<comment type="similarity">
    <text evidence="3">Belongs to the HARBI1 family.</text>
</comment>
<evidence type="ECO:0000256" key="1">
    <source>
        <dbReference type="ARBA" id="ARBA00001968"/>
    </source>
</evidence>
<dbReference type="EMBL" id="JACMRX010000001">
    <property type="protein sequence ID" value="KAF7997433.1"/>
    <property type="molecule type" value="Genomic_DNA"/>
</dbReference>
<protein>
    <recommendedName>
        <fullName evidence="9">DDE Tnp4 domain-containing protein</fullName>
    </recommendedName>
</protein>
<evidence type="ECO:0000259" key="9">
    <source>
        <dbReference type="Pfam" id="PF13359"/>
    </source>
</evidence>
<evidence type="ECO:0000256" key="8">
    <source>
        <dbReference type="SAM" id="MobiDB-lite"/>
    </source>
</evidence>
<dbReference type="GO" id="GO:0005634">
    <property type="term" value="C:nucleus"/>
    <property type="evidence" value="ECO:0007669"/>
    <property type="project" value="UniProtKB-SubCell"/>
</dbReference>
<dbReference type="GO" id="GO:0004518">
    <property type="term" value="F:nuclease activity"/>
    <property type="evidence" value="ECO:0007669"/>
    <property type="project" value="UniProtKB-KW"/>
</dbReference>
<dbReference type="GO" id="GO:0046872">
    <property type="term" value="F:metal ion binding"/>
    <property type="evidence" value="ECO:0007669"/>
    <property type="project" value="UniProtKB-KW"/>
</dbReference>
<proteinExistence type="inferred from homology"/>
<sequence>MNEAEHQVNQIAAVREIVDYVAEAIDDMLVDDEDGPGDDMSSSDDSLNTTDSSDDEDVVIDRRRLHRTINYIENTVHILDDLEFIGHVHRFRQTNYLVNNEPHPNAITHEKAFLLTLWYLANTETFREVSDRFNVTLSSSHRVLLQTLNFIISLQNEYVQWPNTHQEKQLISDQFRDIQGIDGIIGAIDGSHIKIVRPIENQRDYYNRKMYHSIVLQIIATSTQNIIDIYVGEPGSMHDSRVCRRSPIYEMAETDPDFFWTILSSW</sequence>
<dbReference type="Proteomes" id="UP000639338">
    <property type="component" value="Unassembled WGS sequence"/>
</dbReference>
<comment type="subcellular location">
    <subcellularLocation>
        <location evidence="2">Nucleus</location>
    </subcellularLocation>
</comment>
<gene>
    <name evidence="10" type="ORF">HCN44_006004</name>
</gene>